<evidence type="ECO:0000313" key="1">
    <source>
        <dbReference type="EMBL" id="GFR72388.1"/>
    </source>
</evidence>
<organism evidence="1 2">
    <name type="scientific">Elysia marginata</name>
    <dbReference type="NCBI Taxonomy" id="1093978"/>
    <lineage>
        <taxon>Eukaryota</taxon>
        <taxon>Metazoa</taxon>
        <taxon>Spiralia</taxon>
        <taxon>Lophotrochozoa</taxon>
        <taxon>Mollusca</taxon>
        <taxon>Gastropoda</taxon>
        <taxon>Heterobranchia</taxon>
        <taxon>Euthyneura</taxon>
        <taxon>Panpulmonata</taxon>
        <taxon>Sacoglossa</taxon>
        <taxon>Placobranchoidea</taxon>
        <taxon>Plakobranchidae</taxon>
        <taxon>Elysia</taxon>
    </lineage>
</organism>
<dbReference type="Proteomes" id="UP000762676">
    <property type="component" value="Unassembled WGS sequence"/>
</dbReference>
<protein>
    <submittedName>
        <fullName evidence="1">Protein ovarian tumor locus</fullName>
    </submittedName>
</protein>
<reference evidence="1 2" key="1">
    <citation type="journal article" date="2021" name="Elife">
        <title>Chloroplast acquisition without the gene transfer in kleptoplastic sea slugs, Plakobranchus ocellatus.</title>
        <authorList>
            <person name="Maeda T."/>
            <person name="Takahashi S."/>
            <person name="Yoshida T."/>
            <person name="Shimamura S."/>
            <person name="Takaki Y."/>
            <person name="Nagai Y."/>
            <person name="Toyoda A."/>
            <person name="Suzuki Y."/>
            <person name="Arimoto A."/>
            <person name="Ishii H."/>
            <person name="Satoh N."/>
            <person name="Nishiyama T."/>
            <person name="Hasebe M."/>
            <person name="Maruyama T."/>
            <person name="Minagawa J."/>
            <person name="Obokata J."/>
            <person name="Shigenobu S."/>
        </authorList>
    </citation>
    <scope>NUCLEOTIDE SEQUENCE [LARGE SCALE GENOMIC DNA]</scope>
</reference>
<comment type="caution">
    <text evidence="1">The sequence shown here is derived from an EMBL/GenBank/DDBJ whole genome shotgun (WGS) entry which is preliminary data.</text>
</comment>
<proteinExistence type="predicted"/>
<dbReference type="EMBL" id="BMAT01011409">
    <property type="protein sequence ID" value="GFR72388.1"/>
    <property type="molecule type" value="Genomic_DNA"/>
</dbReference>
<name>A0AAV4FGH9_9GAST</name>
<accession>A0AAV4FGH9</accession>
<dbReference type="AlphaFoldDB" id="A0AAV4FGH9"/>
<keyword evidence="2" id="KW-1185">Reference proteome</keyword>
<gene>
    <name evidence="1" type="ORF">ElyMa_005704700</name>
</gene>
<sequence>MASCILPWCETLAENFDPSELSCFLSDVISLFGADKTDTLKKLCGRSSPPVPFRIAKALHPALFRNVELDIVQEEKREARLRNLGLSSGFSPGDKCQVSSPRS</sequence>
<evidence type="ECO:0000313" key="2">
    <source>
        <dbReference type="Proteomes" id="UP000762676"/>
    </source>
</evidence>